<evidence type="ECO:0000256" key="1">
    <source>
        <dbReference type="SAM" id="SignalP"/>
    </source>
</evidence>
<dbReference type="InterPro" id="IPR029058">
    <property type="entry name" value="AB_hydrolase_fold"/>
</dbReference>
<dbReference type="Proteomes" id="UP000703269">
    <property type="component" value="Unassembled WGS sequence"/>
</dbReference>
<dbReference type="AlphaFoldDB" id="A0A9P3GH41"/>
<feature type="signal peptide" evidence="1">
    <location>
        <begin position="1"/>
        <end position="20"/>
    </location>
</feature>
<gene>
    <name evidence="2" type="ORF">PsYK624_110380</name>
</gene>
<dbReference type="SUPFAM" id="SSF53474">
    <property type="entry name" value="alpha/beta-Hydrolases"/>
    <property type="match status" value="1"/>
</dbReference>
<reference evidence="2 3" key="1">
    <citation type="submission" date="2021-08" db="EMBL/GenBank/DDBJ databases">
        <title>Draft Genome Sequence of Phanerochaete sordida strain YK-624.</title>
        <authorList>
            <person name="Mori T."/>
            <person name="Dohra H."/>
            <person name="Suzuki T."/>
            <person name="Kawagishi H."/>
            <person name="Hirai H."/>
        </authorList>
    </citation>
    <scope>NUCLEOTIDE SEQUENCE [LARGE SCALE GENOMIC DNA]</scope>
    <source>
        <strain evidence="2 3">YK-624</strain>
    </source>
</reference>
<evidence type="ECO:0000313" key="3">
    <source>
        <dbReference type="Proteomes" id="UP000703269"/>
    </source>
</evidence>
<dbReference type="OrthoDB" id="2799673at2759"/>
<keyword evidence="3" id="KW-1185">Reference proteome</keyword>
<keyword evidence="1" id="KW-0732">Signal</keyword>
<comment type="caution">
    <text evidence="2">The sequence shown here is derived from an EMBL/GenBank/DDBJ whole genome shotgun (WGS) entry which is preliminary data.</text>
</comment>
<dbReference type="EMBL" id="BPQB01000043">
    <property type="protein sequence ID" value="GJE94862.1"/>
    <property type="molecule type" value="Genomic_DNA"/>
</dbReference>
<proteinExistence type="predicted"/>
<feature type="chain" id="PRO_5040118660" evidence="1">
    <location>
        <begin position="21"/>
        <end position="160"/>
    </location>
</feature>
<organism evidence="2 3">
    <name type="scientific">Phanerochaete sordida</name>
    <dbReference type="NCBI Taxonomy" id="48140"/>
    <lineage>
        <taxon>Eukaryota</taxon>
        <taxon>Fungi</taxon>
        <taxon>Dikarya</taxon>
        <taxon>Basidiomycota</taxon>
        <taxon>Agaricomycotina</taxon>
        <taxon>Agaricomycetes</taxon>
        <taxon>Polyporales</taxon>
        <taxon>Phanerochaetaceae</taxon>
        <taxon>Phanerochaete</taxon>
    </lineage>
</organism>
<protein>
    <submittedName>
        <fullName evidence="2">Uncharacterized protein</fullName>
    </submittedName>
</protein>
<sequence>MFASVLGGVSLLGLAASAAAGPSLQQVALGGSNSQAHTAGRFNPAEDLGLLGTAGFTTLEHPAFPKHSVRIKKSDFCDTTVRAYTGYIDIEARHLFFYFFESRGDPEGRCHLLDGGRTWMHNGDWGVTMGFRGPKNRPDGWQKVPNCPRNGQVLGMFGFG</sequence>
<evidence type="ECO:0000313" key="2">
    <source>
        <dbReference type="EMBL" id="GJE94862.1"/>
    </source>
</evidence>
<name>A0A9P3GH41_9APHY</name>
<accession>A0A9P3GH41</accession>
<dbReference type="Gene3D" id="3.40.50.1820">
    <property type="entry name" value="alpha/beta hydrolase"/>
    <property type="match status" value="1"/>
</dbReference>